<dbReference type="InParanoid" id="K5VJE1"/>
<dbReference type="EMBL" id="JH930477">
    <property type="protein sequence ID" value="EKM51448.1"/>
    <property type="molecule type" value="Genomic_DNA"/>
</dbReference>
<feature type="region of interest" description="Disordered" evidence="1">
    <location>
        <begin position="228"/>
        <end position="249"/>
    </location>
</feature>
<sequence length="339" mass="37567">MRNFFWSRIPSAPDEIYASSLQTLHLGHALWYPEPHGTGEPQIGDVGFVDEGAFVRLFNLDDASVPEKKVEFWDPPFEITEPVPPGVFMIDSRRSPLVPKDYRSHGVESKEMHASADVAASTGLSVTLDASYTCRATQGAVLILKSEAHAEKILRNRLLKKYIVRHCDRWYAYARNEIYQDIKQEDIVVVSGWVKTTADWATVAFSNTSTSSSASLEGRVGGIAGAAVGGSHSRSMTGPRMERQASNFPPAEAKRDQCVLLRRYKIRKRLVFLKKVVGGAGYDQLPSPDDEQGASRVGVAAWEDEDEETADILVPGSEVRFHYRVLRGAQADKMPGSNR</sequence>
<accession>K5VJE1</accession>
<dbReference type="Proteomes" id="UP000008370">
    <property type="component" value="Unassembled WGS sequence"/>
</dbReference>
<dbReference type="OrthoDB" id="3222453at2759"/>
<dbReference type="AlphaFoldDB" id="K5VJE1"/>
<reference evidence="2 3" key="1">
    <citation type="journal article" date="2012" name="BMC Genomics">
        <title>Comparative genomics of the white-rot fungi, Phanerochaete carnosa and P. chrysosporium, to elucidate the genetic basis of the distinct wood types they colonize.</title>
        <authorList>
            <person name="Suzuki H."/>
            <person name="MacDonald J."/>
            <person name="Syed K."/>
            <person name="Salamov A."/>
            <person name="Hori C."/>
            <person name="Aerts A."/>
            <person name="Henrissat B."/>
            <person name="Wiebenga A."/>
            <person name="vanKuyk P.A."/>
            <person name="Barry K."/>
            <person name="Lindquist E."/>
            <person name="LaButti K."/>
            <person name="Lapidus A."/>
            <person name="Lucas S."/>
            <person name="Coutinho P."/>
            <person name="Gong Y."/>
            <person name="Samejima M."/>
            <person name="Mahadevan R."/>
            <person name="Abou-Zaid M."/>
            <person name="de Vries R.P."/>
            <person name="Igarashi K."/>
            <person name="Yadav J.S."/>
            <person name="Grigoriev I.V."/>
            <person name="Master E.R."/>
        </authorList>
    </citation>
    <scope>NUCLEOTIDE SEQUENCE [LARGE SCALE GENOMIC DNA]</scope>
    <source>
        <strain evidence="2 3">HHB-10118-sp</strain>
    </source>
</reference>
<evidence type="ECO:0000313" key="3">
    <source>
        <dbReference type="Proteomes" id="UP000008370"/>
    </source>
</evidence>
<organism evidence="2 3">
    <name type="scientific">Phanerochaete carnosa (strain HHB-10118-sp)</name>
    <name type="common">White-rot fungus</name>
    <name type="synonym">Peniophora carnosa</name>
    <dbReference type="NCBI Taxonomy" id="650164"/>
    <lineage>
        <taxon>Eukaryota</taxon>
        <taxon>Fungi</taxon>
        <taxon>Dikarya</taxon>
        <taxon>Basidiomycota</taxon>
        <taxon>Agaricomycotina</taxon>
        <taxon>Agaricomycetes</taxon>
        <taxon>Polyporales</taxon>
        <taxon>Phanerochaetaceae</taxon>
        <taxon>Phanerochaete</taxon>
    </lineage>
</organism>
<dbReference type="KEGG" id="pco:PHACADRAFT_102964"/>
<evidence type="ECO:0000256" key="1">
    <source>
        <dbReference type="SAM" id="MobiDB-lite"/>
    </source>
</evidence>
<dbReference type="GeneID" id="18907250"/>
<dbReference type="HOGENOM" id="CLU_021108_0_1_1"/>
<name>K5VJE1_PHACS</name>
<protein>
    <submittedName>
        <fullName evidence="2">Uncharacterized protein</fullName>
    </submittedName>
</protein>
<evidence type="ECO:0000313" key="2">
    <source>
        <dbReference type="EMBL" id="EKM51448.1"/>
    </source>
</evidence>
<gene>
    <name evidence="2" type="ORF">PHACADRAFT_102964</name>
</gene>
<proteinExistence type="predicted"/>
<keyword evidence="3" id="KW-1185">Reference proteome</keyword>
<dbReference type="RefSeq" id="XP_007400588.1">
    <property type="nucleotide sequence ID" value="XM_007400526.1"/>
</dbReference>